<evidence type="ECO:0000313" key="1">
    <source>
        <dbReference type="EMBL" id="CAG8741002.1"/>
    </source>
</evidence>
<keyword evidence="2" id="KW-1185">Reference proteome</keyword>
<gene>
    <name evidence="1" type="ORF">RPERSI_LOCUS13154</name>
</gene>
<evidence type="ECO:0000313" key="2">
    <source>
        <dbReference type="Proteomes" id="UP000789920"/>
    </source>
</evidence>
<protein>
    <submittedName>
        <fullName evidence="1">36077_t:CDS:1</fullName>
    </submittedName>
</protein>
<comment type="caution">
    <text evidence="1">The sequence shown here is derived from an EMBL/GenBank/DDBJ whole genome shotgun (WGS) entry which is preliminary data.</text>
</comment>
<feature type="non-terminal residue" evidence="1">
    <location>
        <position position="243"/>
    </location>
</feature>
<reference evidence="1" key="1">
    <citation type="submission" date="2021-06" db="EMBL/GenBank/DDBJ databases">
        <authorList>
            <person name="Kallberg Y."/>
            <person name="Tangrot J."/>
            <person name="Rosling A."/>
        </authorList>
    </citation>
    <scope>NUCLEOTIDE SEQUENCE</scope>
    <source>
        <strain evidence="1">MA461A</strain>
    </source>
</reference>
<sequence length="243" mass="27147">MEDAHTTELKLLGKKDIVILAYSTATVVNFLINSSHFISQNVAKYSAKNLHICIAEFETDIETAIKNSFLRTDDNMKNDRSLKDDPSKCIAVIAILTPDSEIYVGNVGDSCAVLSENSKAIPMLEDHKPTNKDETKQITEAANLVLSRTLGDFEFKKNPSLGADKQIVIAYSDVKKHKIKIESTEFLVLACDGIWNCFKLQVVISFIRKNIAEHKDLKKAYEDLIEQYLSKTSEVSIGTDNIT</sequence>
<organism evidence="1 2">
    <name type="scientific">Racocetra persica</name>
    <dbReference type="NCBI Taxonomy" id="160502"/>
    <lineage>
        <taxon>Eukaryota</taxon>
        <taxon>Fungi</taxon>
        <taxon>Fungi incertae sedis</taxon>
        <taxon>Mucoromycota</taxon>
        <taxon>Glomeromycotina</taxon>
        <taxon>Glomeromycetes</taxon>
        <taxon>Diversisporales</taxon>
        <taxon>Gigasporaceae</taxon>
        <taxon>Racocetra</taxon>
    </lineage>
</organism>
<accession>A0ACA9QDS7</accession>
<proteinExistence type="predicted"/>
<dbReference type="Proteomes" id="UP000789920">
    <property type="component" value="Unassembled WGS sequence"/>
</dbReference>
<dbReference type="EMBL" id="CAJVQC010028889">
    <property type="protein sequence ID" value="CAG8741002.1"/>
    <property type="molecule type" value="Genomic_DNA"/>
</dbReference>
<name>A0ACA9QDS7_9GLOM</name>